<name>A0A316TCW0_9ACTN</name>
<dbReference type="AlphaFoldDB" id="A0A316TCW0"/>
<organism evidence="2 3">
    <name type="scientific">Nocardioides silvaticus</name>
    <dbReference type="NCBI Taxonomy" id="2201891"/>
    <lineage>
        <taxon>Bacteria</taxon>
        <taxon>Bacillati</taxon>
        <taxon>Actinomycetota</taxon>
        <taxon>Actinomycetes</taxon>
        <taxon>Propionibacteriales</taxon>
        <taxon>Nocardioidaceae</taxon>
        <taxon>Nocardioides</taxon>
    </lineage>
</organism>
<feature type="compositionally biased region" description="Acidic residues" evidence="1">
    <location>
        <begin position="104"/>
        <end position="124"/>
    </location>
</feature>
<dbReference type="EMBL" id="QGDD01000008">
    <property type="protein sequence ID" value="PWN01618.1"/>
    <property type="molecule type" value="Genomic_DNA"/>
</dbReference>
<evidence type="ECO:0000313" key="2">
    <source>
        <dbReference type="EMBL" id="PWN01618.1"/>
    </source>
</evidence>
<feature type="region of interest" description="Disordered" evidence="1">
    <location>
        <begin position="52"/>
        <end position="140"/>
    </location>
</feature>
<evidence type="ECO:0000313" key="3">
    <source>
        <dbReference type="Proteomes" id="UP000245507"/>
    </source>
</evidence>
<dbReference type="Gene3D" id="3.30.505.20">
    <property type="match status" value="1"/>
</dbReference>
<evidence type="ECO:0000256" key="1">
    <source>
        <dbReference type="SAM" id="MobiDB-lite"/>
    </source>
</evidence>
<reference evidence="2 3" key="1">
    <citation type="submission" date="2018-05" db="EMBL/GenBank/DDBJ databases">
        <title>Nocardioides silvaticus genome.</title>
        <authorList>
            <person name="Li C."/>
            <person name="Wang G."/>
        </authorList>
    </citation>
    <scope>NUCLEOTIDE SEQUENCE [LARGE SCALE GENOMIC DNA]</scope>
    <source>
        <strain evidence="2 3">CCTCC AB 2018079</strain>
    </source>
</reference>
<proteinExistence type="predicted"/>
<dbReference type="Proteomes" id="UP000245507">
    <property type="component" value="Unassembled WGS sequence"/>
</dbReference>
<comment type="caution">
    <text evidence="2">The sequence shown here is derived from an EMBL/GenBank/DDBJ whole genome shotgun (WGS) entry which is preliminary data.</text>
</comment>
<protein>
    <submittedName>
        <fullName evidence="2">Uncharacterized protein</fullName>
    </submittedName>
</protein>
<dbReference type="RefSeq" id="WP_109695723.1">
    <property type="nucleotide sequence ID" value="NZ_QGDD01000008.1"/>
</dbReference>
<accession>A0A316TCW0</accession>
<sequence>MKKINLSRKLLLGGAGAVALVAVTTGGGYALTSGEDDGPIPTADREQAERVALAETGGGTVTDTDLDDDRDEPGRYDVEVTLDDGTEVDVRLDDDFTVVGTETDGPDDRDDTDDTDDNDDDRDDRDDRADDDRDDDRDDD</sequence>
<gene>
    <name evidence="2" type="ORF">DJ010_16330</name>
</gene>
<keyword evidence="3" id="KW-1185">Reference proteome</keyword>